<dbReference type="EMBL" id="BMQD01000007">
    <property type="protein sequence ID" value="GGK65682.1"/>
    <property type="molecule type" value="Genomic_DNA"/>
</dbReference>
<comment type="caution">
    <text evidence="2">The sequence shown here is derived from an EMBL/GenBank/DDBJ whole genome shotgun (WGS) entry which is preliminary data.</text>
</comment>
<reference evidence="2" key="2">
    <citation type="submission" date="2022-09" db="EMBL/GenBank/DDBJ databases">
        <authorList>
            <person name="Sun Q."/>
            <person name="Ohkuma M."/>
        </authorList>
    </citation>
    <scope>NUCLEOTIDE SEQUENCE</scope>
    <source>
        <strain evidence="2">JCM 3093</strain>
    </source>
</reference>
<dbReference type="Proteomes" id="UP000627984">
    <property type="component" value="Unassembled WGS sequence"/>
</dbReference>
<evidence type="ECO:0000313" key="2">
    <source>
        <dbReference type="EMBL" id="GGK65682.1"/>
    </source>
</evidence>
<evidence type="ECO:0000259" key="1">
    <source>
        <dbReference type="Pfam" id="PF13391"/>
    </source>
</evidence>
<reference evidence="2" key="1">
    <citation type="journal article" date="2014" name="Int. J. Syst. Evol. Microbiol.">
        <title>Complete genome sequence of Corynebacterium casei LMG S-19264T (=DSM 44701T), isolated from a smear-ripened cheese.</title>
        <authorList>
            <consortium name="US DOE Joint Genome Institute (JGI-PGF)"/>
            <person name="Walter F."/>
            <person name="Albersmeier A."/>
            <person name="Kalinowski J."/>
            <person name="Ruckert C."/>
        </authorList>
    </citation>
    <scope>NUCLEOTIDE SEQUENCE</scope>
    <source>
        <strain evidence="2">JCM 3093</strain>
    </source>
</reference>
<name>A0AA37F478_9ACTN</name>
<dbReference type="InterPro" id="IPR003615">
    <property type="entry name" value="HNH_nuc"/>
</dbReference>
<feature type="domain" description="HNH nuclease" evidence="1">
    <location>
        <begin position="200"/>
        <end position="249"/>
    </location>
</feature>
<protein>
    <recommendedName>
        <fullName evidence="1">HNH nuclease domain-containing protein</fullName>
    </recommendedName>
</protein>
<gene>
    <name evidence="2" type="ORF">GCM10010126_26290</name>
</gene>
<dbReference type="CDD" id="cd00085">
    <property type="entry name" value="HNHc"/>
    <property type="match status" value="1"/>
</dbReference>
<dbReference type="Pfam" id="PF13391">
    <property type="entry name" value="HNH_2"/>
    <property type="match status" value="1"/>
</dbReference>
<evidence type="ECO:0000313" key="3">
    <source>
        <dbReference type="Proteomes" id="UP000627984"/>
    </source>
</evidence>
<organism evidence="2 3">
    <name type="scientific">Planomonospora parontospora</name>
    <dbReference type="NCBI Taxonomy" id="58119"/>
    <lineage>
        <taxon>Bacteria</taxon>
        <taxon>Bacillati</taxon>
        <taxon>Actinomycetota</taxon>
        <taxon>Actinomycetes</taxon>
        <taxon>Streptosporangiales</taxon>
        <taxon>Streptosporangiaceae</taxon>
        <taxon>Planomonospora</taxon>
    </lineage>
</organism>
<accession>A0AA37F478</accession>
<dbReference type="AlphaFoldDB" id="A0AA37F478"/>
<sequence>MTDAAWYRFLAARPGVSEVNFWRPSSAREFKVLSHGEPFFFKSHYPHNRVVGGGFYSGFAQLRVSEAWEFFGEGNGAASLAELRGRVGRYRKEPMGPGDDPVIGCVIVRDVCFFPEGTDAGAPPDFASNIVQGKGYDLAVHPEAAYFHGLLDRMGIGVEVDLSEPWHLDGPVYGDPRLAPRRLGQRAFQAVVLQAYERRCAVTGDRIRPVLQAAHIRPVAAGGQHRLDNGLLLRSDVHTLFDRGYLAVDPKYRLRVSPRLREEFGNGEEFYRRAGTQIALPHQRRDRPAAEVLEWHLDEVFLAS</sequence>
<proteinExistence type="predicted"/>